<evidence type="ECO:0000313" key="2">
    <source>
        <dbReference type="Proteomes" id="UP000271705"/>
    </source>
</evidence>
<organism evidence="1 2">
    <name type="scientific">Stenotrophomonas maltophilia</name>
    <name type="common">Pseudomonas maltophilia</name>
    <name type="synonym">Xanthomonas maltophilia</name>
    <dbReference type="NCBI Taxonomy" id="40324"/>
    <lineage>
        <taxon>Bacteria</taxon>
        <taxon>Pseudomonadati</taxon>
        <taxon>Pseudomonadota</taxon>
        <taxon>Gammaproteobacteria</taxon>
        <taxon>Lysobacterales</taxon>
        <taxon>Lysobacteraceae</taxon>
        <taxon>Stenotrophomonas</taxon>
        <taxon>Stenotrophomonas maltophilia group</taxon>
    </lineage>
</organism>
<comment type="caution">
    <text evidence="1">The sequence shown here is derived from an EMBL/GenBank/DDBJ whole genome shotgun (WGS) entry which is preliminary data.</text>
</comment>
<dbReference type="InterPro" id="IPR024252">
    <property type="entry name" value="DUF2528"/>
</dbReference>
<dbReference type="EMBL" id="RXLZ01000036">
    <property type="protein sequence ID" value="RTQ88272.1"/>
    <property type="molecule type" value="Genomic_DNA"/>
</dbReference>
<proteinExistence type="predicted"/>
<gene>
    <name evidence="1" type="ORF">EKL94_13200</name>
</gene>
<dbReference type="Pfam" id="PF10800">
    <property type="entry name" value="DUF2528"/>
    <property type="match status" value="1"/>
</dbReference>
<protein>
    <submittedName>
        <fullName evidence="1">DUF2528 family protein</fullName>
    </submittedName>
</protein>
<accession>A0A3S0JKX7</accession>
<dbReference type="AlphaFoldDB" id="A0A3S0JKX7"/>
<dbReference type="RefSeq" id="WP_126929426.1">
    <property type="nucleotide sequence ID" value="NZ_RXLZ01000036.1"/>
</dbReference>
<dbReference type="Proteomes" id="UP000271705">
    <property type="component" value="Unassembled WGS sequence"/>
</dbReference>
<evidence type="ECO:0000313" key="1">
    <source>
        <dbReference type="EMBL" id="RTQ88272.1"/>
    </source>
</evidence>
<sequence>MTIKRYRIERNWGEGQVQLEIDHSILTPELATEINKFWTGADERLGEADGDAVLAVIKMAGAEFMGWVLDVNSSYSTEGMQREFDQLEGWPSPHGIRLVDWDDRPDLDSCLMQVEEVEVSHG</sequence>
<name>A0A3S0JKX7_STEMA</name>
<reference evidence="1 2" key="1">
    <citation type="submission" date="2018-12" db="EMBL/GenBank/DDBJ databases">
        <authorList>
            <person name="Kartti S."/>
            <person name="Manni A."/>
            <person name="Chemao El Fihri M.W."/>
            <person name="Laamarti M."/>
            <person name="Temsamani L."/>
            <person name="El Jamali J.E."/>
            <person name="Ouadghiri M."/>
            <person name="Ibrahimi A."/>
            <person name="Filati-Maltouf A."/>
        </authorList>
    </citation>
    <scope>NUCLEOTIDE SEQUENCE [LARGE SCALE GENOMIC DNA]</scope>
    <source>
        <strain evidence="1 2">MDMC339</strain>
    </source>
</reference>